<evidence type="ECO:0000256" key="1">
    <source>
        <dbReference type="ARBA" id="ARBA00005964"/>
    </source>
</evidence>
<evidence type="ECO:0000256" key="2">
    <source>
        <dbReference type="ARBA" id="ARBA00022801"/>
    </source>
</evidence>
<dbReference type="InterPro" id="IPR029058">
    <property type="entry name" value="AB_hydrolase_fold"/>
</dbReference>
<dbReference type="InterPro" id="IPR019819">
    <property type="entry name" value="Carboxylesterase_B_CS"/>
</dbReference>
<dbReference type="AlphaFoldDB" id="A0A062U513"/>
<dbReference type="Proteomes" id="UP000027037">
    <property type="component" value="Unassembled WGS sequence"/>
</dbReference>
<evidence type="ECO:0000313" key="6">
    <source>
        <dbReference type="Proteomes" id="UP000027037"/>
    </source>
</evidence>
<comment type="caution">
    <text evidence="5">The sequence shown here is derived from an EMBL/GenBank/DDBJ whole genome shotgun (WGS) entry which is preliminary data.</text>
</comment>
<dbReference type="GO" id="GO:0016787">
    <property type="term" value="F:hydrolase activity"/>
    <property type="evidence" value="ECO:0007669"/>
    <property type="project" value="UniProtKB-KW"/>
</dbReference>
<gene>
    <name evidence="5" type="ORF">HY29_03990</name>
</gene>
<dbReference type="PANTHER" id="PTHR11559">
    <property type="entry name" value="CARBOXYLESTERASE"/>
    <property type="match status" value="1"/>
</dbReference>
<dbReference type="PROSITE" id="PS51257">
    <property type="entry name" value="PROKAR_LIPOPROTEIN"/>
    <property type="match status" value="1"/>
</dbReference>
<reference evidence="5 6" key="1">
    <citation type="journal article" date="2014" name="Antonie Van Leeuwenhoek">
        <title>Hyphomonas beringensis sp. nov. and Hyphomonas chukchiensis sp. nov., isolated from surface seawater of the Bering Sea and Chukchi Sea.</title>
        <authorList>
            <person name="Li C."/>
            <person name="Lai Q."/>
            <person name="Li G."/>
            <person name="Dong C."/>
            <person name="Wang J."/>
            <person name="Liao Y."/>
            <person name="Shao Z."/>
        </authorList>
    </citation>
    <scope>NUCLEOTIDE SEQUENCE [LARGE SCALE GENOMIC DNA]</scope>
    <source>
        <strain evidence="5 6">25B14_1</strain>
    </source>
</reference>
<protein>
    <recommendedName>
        <fullName evidence="3">Carboxylic ester hydrolase</fullName>
        <ecNumber evidence="3">3.1.1.-</ecNumber>
    </recommendedName>
</protein>
<feature type="domain" description="Carboxylesterase type B" evidence="4">
    <location>
        <begin position="34"/>
        <end position="354"/>
    </location>
</feature>
<evidence type="ECO:0000256" key="3">
    <source>
        <dbReference type="RuleBase" id="RU361235"/>
    </source>
</evidence>
<dbReference type="InterPro" id="IPR002018">
    <property type="entry name" value="CarbesteraseB"/>
</dbReference>
<keyword evidence="6" id="KW-1185">Reference proteome</keyword>
<dbReference type="Pfam" id="PF00135">
    <property type="entry name" value="COesterase"/>
    <property type="match status" value="2"/>
</dbReference>
<dbReference type="PROSITE" id="PS00941">
    <property type="entry name" value="CARBOXYLESTERASE_B_2"/>
    <property type="match status" value="1"/>
</dbReference>
<accession>A0A062U513</accession>
<dbReference type="InterPro" id="IPR019826">
    <property type="entry name" value="Carboxylesterase_B_AS"/>
</dbReference>
<sequence length="530" mass="56291">MKLTHASAAILLAASLASCAAPNRAEEDASSDATLAQTETGKVKGVQQEGVIAFKGIPYAAPPIGDLRWRAPQPAKSWDGTLEATAFGHDCMQIPFAADEAPLTTTPAEDCLYVNVWKPADAKEGDKLPVLFWIYGGGWVNGGSSPSVYDGAPLAEEGLVVVSFNYRLGRFGFFAHPALTAANEDNGLLGNYGYLDQIAALEWVNENIAAFGGDPEKITIMGESAGGSAVLNLMTTPLADGLFEGAIAMSAPARMDAMQKPVTSDDRPDGEDDGVGFAKWAGITGDGRDALKQLRALPADTIVAGTGMASKPVAPASGPMIDGTIITGPSNAFEAGREEMVPLMIGTTSMDLGFGPPLTPDELFAGFSDPESAREAYAAFSDDPSRLRQAIYSDMLMAEPARFVANAHTAQGQPVWYYRFGYVADSKRDEWPGAPHATDIPYFMDTVSARYGDATTQDDREAAAQMSDYVVSFVKTGDPSDAAAPDWLRYEPVEQPILLLTKDGPELTPDPLADRLDAVETWSMPEPGKD</sequence>
<dbReference type="RefSeq" id="WP_034797751.1">
    <property type="nucleotide sequence ID" value="NZ_AWFF01000054.1"/>
</dbReference>
<dbReference type="ESTHER" id="9rhob-a0a062u513">
    <property type="family name" value="Carb_B_Bacteria"/>
</dbReference>
<feature type="domain" description="Carboxylesterase type B" evidence="4">
    <location>
        <begin position="387"/>
        <end position="503"/>
    </location>
</feature>
<dbReference type="SUPFAM" id="SSF53474">
    <property type="entry name" value="alpha/beta-Hydrolases"/>
    <property type="match status" value="1"/>
</dbReference>
<feature type="signal peptide" evidence="3">
    <location>
        <begin position="1"/>
        <end position="20"/>
    </location>
</feature>
<dbReference type="eggNOG" id="COG2272">
    <property type="taxonomic scope" value="Bacteria"/>
</dbReference>
<dbReference type="Gene3D" id="3.40.50.1820">
    <property type="entry name" value="alpha/beta hydrolase"/>
    <property type="match status" value="1"/>
</dbReference>
<name>A0A062U513_9PROT</name>
<evidence type="ECO:0000313" key="5">
    <source>
        <dbReference type="EMBL" id="KCZ53392.1"/>
    </source>
</evidence>
<proteinExistence type="inferred from homology"/>
<feature type="chain" id="PRO_5005102986" description="Carboxylic ester hydrolase" evidence="3">
    <location>
        <begin position="21"/>
        <end position="530"/>
    </location>
</feature>
<keyword evidence="3" id="KW-0732">Signal</keyword>
<dbReference type="EC" id="3.1.1.-" evidence="3"/>
<dbReference type="InterPro" id="IPR050309">
    <property type="entry name" value="Type-B_Carboxylest/Lipase"/>
</dbReference>
<keyword evidence="2 3" id="KW-0378">Hydrolase</keyword>
<comment type="similarity">
    <text evidence="1 3">Belongs to the type-B carboxylesterase/lipase family.</text>
</comment>
<dbReference type="PROSITE" id="PS00122">
    <property type="entry name" value="CARBOXYLESTERASE_B_1"/>
    <property type="match status" value="1"/>
</dbReference>
<dbReference type="STRING" id="1280946.HY29_03990"/>
<dbReference type="PATRIC" id="fig|1280946.3.peg.2707"/>
<evidence type="ECO:0000259" key="4">
    <source>
        <dbReference type="Pfam" id="PF00135"/>
    </source>
</evidence>
<dbReference type="OrthoDB" id="9775851at2"/>
<organism evidence="5 6">
    <name type="scientific">Hyphomonas beringensis</name>
    <dbReference type="NCBI Taxonomy" id="1280946"/>
    <lineage>
        <taxon>Bacteria</taxon>
        <taxon>Pseudomonadati</taxon>
        <taxon>Pseudomonadota</taxon>
        <taxon>Alphaproteobacteria</taxon>
        <taxon>Hyphomonadales</taxon>
        <taxon>Hyphomonadaceae</taxon>
        <taxon>Hyphomonas</taxon>
    </lineage>
</organism>
<dbReference type="EMBL" id="AWFF01000054">
    <property type="protein sequence ID" value="KCZ53392.1"/>
    <property type="molecule type" value="Genomic_DNA"/>
</dbReference>